<evidence type="ECO:0000256" key="1">
    <source>
        <dbReference type="SAM" id="Phobius"/>
    </source>
</evidence>
<dbReference type="Pfam" id="PF20152">
    <property type="entry name" value="DUF6534"/>
    <property type="match status" value="1"/>
</dbReference>
<dbReference type="PANTHER" id="PTHR40465">
    <property type="entry name" value="CHROMOSOME 1, WHOLE GENOME SHOTGUN SEQUENCE"/>
    <property type="match status" value="1"/>
</dbReference>
<feature type="transmembrane region" description="Helical" evidence="1">
    <location>
        <begin position="158"/>
        <end position="178"/>
    </location>
</feature>
<evidence type="ECO:0000259" key="2">
    <source>
        <dbReference type="Pfam" id="PF20152"/>
    </source>
</evidence>
<dbReference type="OrthoDB" id="2732296at2759"/>
<proteinExistence type="predicted"/>
<dbReference type="EMBL" id="JACAZI010000010">
    <property type="protein sequence ID" value="KAF7349977.1"/>
    <property type="molecule type" value="Genomic_DNA"/>
</dbReference>
<keyword evidence="1" id="KW-0812">Transmembrane</keyword>
<organism evidence="3 4">
    <name type="scientific">Mycena venus</name>
    <dbReference type="NCBI Taxonomy" id="2733690"/>
    <lineage>
        <taxon>Eukaryota</taxon>
        <taxon>Fungi</taxon>
        <taxon>Dikarya</taxon>
        <taxon>Basidiomycota</taxon>
        <taxon>Agaricomycotina</taxon>
        <taxon>Agaricomycetes</taxon>
        <taxon>Agaricomycetidae</taxon>
        <taxon>Agaricales</taxon>
        <taxon>Marasmiineae</taxon>
        <taxon>Mycenaceae</taxon>
        <taxon>Mycena</taxon>
    </lineage>
</organism>
<keyword evidence="4" id="KW-1185">Reference proteome</keyword>
<gene>
    <name evidence="3" type="ORF">MVEN_01298900</name>
</gene>
<reference evidence="3" key="1">
    <citation type="submission" date="2020-05" db="EMBL/GenBank/DDBJ databases">
        <title>Mycena genomes resolve the evolution of fungal bioluminescence.</title>
        <authorList>
            <person name="Tsai I.J."/>
        </authorList>
    </citation>
    <scope>NUCLEOTIDE SEQUENCE</scope>
    <source>
        <strain evidence="3">CCC161011</strain>
    </source>
</reference>
<keyword evidence="1" id="KW-0472">Membrane</keyword>
<feature type="transmembrane region" description="Helical" evidence="1">
    <location>
        <begin position="120"/>
        <end position="146"/>
    </location>
</feature>
<evidence type="ECO:0000313" key="3">
    <source>
        <dbReference type="EMBL" id="KAF7349977.1"/>
    </source>
</evidence>
<evidence type="ECO:0000313" key="4">
    <source>
        <dbReference type="Proteomes" id="UP000620124"/>
    </source>
</evidence>
<accession>A0A8H7CVR8</accession>
<name>A0A8H7CVR8_9AGAR</name>
<feature type="domain" description="DUF6534" evidence="2">
    <location>
        <begin position="167"/>
        <end position="253"/>
    </location>
</feature>
<keyword evidence="1" id="KW-1133">Transmembrane helix</keyword>
<feature type="transmembrane region" description="Helical" evidence="1">
    <location>
        <begin position="51"/>
        <end position="74"/>
    </location>
</feature>
<dbReference type="PANTHER" id="PTHR40465:SF1">
    <property type="entry name" value="DUF6534 DOMAIN-CONTAINING PROTEIN"/>
    <property type="match status" value="1"/>
</dbReference>
<feature type="transmembrane region" description="Helical" evidence="1">
    <location>
        <begin position="94"/>
        <end position="113"/>
    </location>
</feature>
<feature type="transmembrane region" description="Helical" evidence="1">
    <location>
        <begin position="12"/>
        <end position="35"/>
    </location>
</feature>
<comment type="caution">
    <text evidence="3">The sequence shown here is derived from an EMBL/GenBank/DDBJ whole genome shotgun (WGS) entry which is preliminary data.</text>
</comment>
<feature type="transmembrane region" description="Helical" evidence="1">
    <location>
        <begin position="227"/>
        <end position="248"/>
    </location>
</feature>
<dbReference type="InterPro" id="IPR045339">
    <property type="entry name" value="DUF6534"/>
</dbReference>
<protein>
    <recommendedName>
        <fullName evidence="2">DUF6534 domain-containing protein</fullName>
    </recommendedName>
</protein>
<feature type="transmembrane region" description="Helical" evidence="1">
    <location>
        <begin position="198"/>
        <end position="221"/>
    </location>
</feature>
<dbReference type="AlphaFoldDB" id="A0A8H7CVR8"/>
<dbReference type="Proteomes" id="UP000620124">
    <property type="component" value="Unassembled WGS sequence"/>
</dbReference>
<sequence length="308" mass="34973">MPTTVLIPTMGAALIGAFTSVFLYGITTLQTFLYYERFWHEDRRGVKYTKVVLLWLLETVHAALACHFIFRSLVLNFGDFPALEITSLSDDVTHGILGTTIFVVHCFYIHRLWAFTQNIFLTGLVFVLAVCHFAFEIVTMAMLVIWRDFREFHRVTPYFTTAMITAIFADVIIALSMAMNLREKQRGIKKTKSLINRLIAYIISTGMLTSVVDIITLGTFLGMPNNFVYLCFLNFITRLYANSMLALLNARASLRSRANFGGRQSDIMLDNILSMDNNGGHTWPARVDESQIVFKQCSETETSSICHP</sequence>